<feature type="domain" description="CheW-like" evidence="1">
    <location>
        <begin position="228"/>
        <end position="368"/>
    </location>
</feature>
<reference evidence="2" key="1">
    <citation type="submission" date="2021-05" db="EMBL/GenBank/DDBJ databases">
        <authorList>
            <person name="Pietrasiak N."/>
            <person name="Ward R."/>
            <person name="Stajich J.E."/>
            <person name="Kurbessoian T."/>
        </authorList>
    </citation>
    <scope>NUCLEOTIDE SEQUENCE</scope>
    <source>
        <strain evidence="2">CPER-KK1</strain>
    </source>
</reference>
<dbReference type="GO" id="GO:0005829">
    <property type="term" value="C:cytosol"/>
    <property type="evidence" value="ECO:0007669"/>
    <property type="project" value="TreeGrafter"/>
</dbReference>
<accession>A0A951UBP9</accession>
<dbReference type="InterPro" id="IPR039315">
    <property type="entry name" value="CheW"/>
</dbReference>
<dbReference type="Gene3D" id="2.40.50.180">
    <property type="entry name" value="CheA-289, Domain 4"/>
    <property type="match status" value="2"/>
</dbReference>
<dbReference type="AlphaFoldDB" id="A0A951UBP9"/>
<sequence>MKNKQYLTFRLHNLQYGIEAALVQEIFPLPELTLIDKAVTNIIGILNLRGQIVPILHLDLLRQYSAKSCHLSDYIIVMEWEGLQFGMVVHQVNEVLDVNIEAIETEPFYELIRDSDAEFIAEVAKLDVGNIVLLDPKTLTNQLDDILPLIWDAQMQLDATTSSSNSDVKQQLEQDVLQQNEELQTHENFTSFYDLYCFEVTPEEKAIFRQRSDKLKQSVESLQVINELIHLAVIGFDNEYFGLNLELVREFIDIDNLIPIPCCPNYIVGNMNLRGEIVTLVDIRNILNLPTPPVGIGSPAVVVQVDDIVTGLPVDRVLEMVELNSADITPLPTAISDVGEQYLQGTAFFQEKLLRVLDLPKIFTKGELIVDEEV</sequence>
<evidence type="ECO:0000313" key="3">
    <source>
        <dbReference type="Proteomes" id="UP000753908"/>
    </source>
</evidence>
<evidence type="ECO:0000313" key="2">
    <source>
        <dbReference type="EMBL" id="MBW4547124.1"/>
    </source>
</evidence>
<dbReference type="GO" id="GO:0006935">
    <property type="term" value="P:chemotaxis"/>
    <property type="evidence" value="ECO:0007669"/>
    <property type="project" value="InterPro"/>
</dbReference>
<gene>
    <name evidence="2" type="ORF">KME25_22200</name>
</gene>
<dbReference type="SUPFAM" id="SSF50341">
    <property type="entry name" value="CheW-like"/>
    <property type="match status" value="2"/>
</dbReference>
<dbReference type="EMBL" id="JAHHIF010000035">
    <property type="protein sequence ID" value="MBW4547124.1"/>
    <property type="molecule type" value="Genomic_DNA"/>
</dbReference>
<proteinExistence type="predicted"/>
<dbReference type="InterPro" id="IPR002545">
    <property type="entry name" value="CheW-lke_dom"/>
</dbReference>
<feature type="domain" description="CheW-like" evidence="1">
    <location>
        <begin position="3"/>
        <end position="145"/>
    </location>
</feature>
<protein>
    <submittedName>
        <fullName evidence="2">Chemotaxis protein CheW</fullName>
    </submittedName>
</protein>
<reference evidence="2" key="2">
    <citation type="journal article" date="2022" name="Microbiol. Resour. Announc.">
        <title>Metagenome Sequencing to Explore Phylogenomics of Terrestrial Cyanobacteria.</title>
        <authorList>
            <person name="Ward R.D."/>
            <person name="Stajich J.E."/>
            <person name="Johansen J.R."/>
            <person name="Huntemann M."/>
            <person name="Clum A."/>
            <person name="Foster B."/>
            <person name="Foster B."/>
            <person name="Roux S."/>
            <person name="Palaniappan K."/>
            <person name="Varghese N."/>
            <person name="Mukherjee S."/>
            <person name="Reddy T.B.K."/>
            <person name="Daum C."/>
            <person name="Copeland A."/>
            <person name="Chen I.A."/>
            <person name="Ivanova N.N."/>
            <person name="Kyrpides N.C."/>
            <person name="Shapiro N."/>
            <person name="Eloe-Fadrosh E.A."/>
            <person name="Pietrasiak N."/>
        </authorList>
    </citation>
    <scope>NUCLEOTIDE SEQUENCE</scope>
    <source>
        <strain evidence="2">CPER-KK1</strain>
    </source>
</reference>
<dbReference type="GO" id="GO:0007165">
    <property type="term" value="P:signal transduction"/>
    <property type="evidence" value="ECO:0007669"/>
    <property type="project" value="InterPro"/>
</dbReference>
<organism evidence="2 3">
    <name type="scientific">Symplocastrum torsivum CPER-KK1</name>
    <dbReference type="NCBI Taxonomy" id="450513"/>
    <lineage>
        <taxon>Bacteria</taxon>
        <taxon>Bacillati</taxon>
        <taxon>Cyanobacteriota</taxon>
        <taxon>Cyanophyceae</taxon>
        <taxon>Oscillatoriophycideae</taxon>
        <taxon>Oscillatoriales</taxon>
        <taxon>Microcoleaceae</taxon>
        <taxon>Symplocastrum</taxon>
    </lineage>
</organism>
<evidence type="ECO:0000259" key="1">
    <source>
        <dbReference type="PROSITE" id="PS50851"/>
    </source>
</evidence>
<dbReference type="Pfam" id="PF01584">
    <property type="entry name" value="CheW"/>
    <property type="match status" value="2"/>
</dbReference>
<name>A0A951UBP9_9CYAN</name>
<comment type="caution">
    <text evidence="2">The sequence shown here is derived from an EMBL/GenBank/DDBJ whole genome shotgun (WGS) entry which is preliminary data.</text>
</comment>
<dbReference type="Gene3D" id="2.30.30.40">
    <property type="entry name" value="SH3 Domains"/>
    <property type="match status" value="2"/>
</dbReference>
<dbReference type="PROSITE" id="PS50851">
    <property type="entry name" value="CHEW"/>
    <property type="match status" value="2"/>
</dbReference>
<dbReference type="InterPro" id="IPR036061">
    <property type="entry name" value="CheW-like_dom_sf"/>
</dbReference>
<dbReference type="SMART" id="SM00260">
    <property type="entry name" value="CheW"/>
    <property type="match status" value="2"/>
</dbReference>
<dbReference type="PANTHER" id="PTHR22617:SF23">
    <property type="entry name" value="CHEMOTAXIS PROTEIN CHEW"/>
    <property type="match status" value="1"/>
</dbReference>
<dbReference type="PANTHER" id="PTHR22617">
    <property type="entry name" value="CHEMOTAXIS SENSOR HISTIDINE KINASE-RELATED"/>
    <property type="match status" value="1"/>
</dbReference>
<dbReference type="Proteomes" id="UP000753908">
    <property type="component" value="Unassembled WGS sequence"/>
</dbReference>